<dbReference type="GO" id="GO:0016020">
    <property type="term" value="C:membrane"/>
    <property type="evidence" value="ECO:0007669"/>
    <property type="project" value="InterPro"/>
</dbReference>
<dbReference type="Proteomes" id="UP000252023">
    <property type="component" value="Chromosome"/>
</dbReference>
<reference evidence="4" key="1">
    <citation type="submission" date="2018-07" db="EMBL/GenBank/DDBJ databases">
        <title>Genome sequencing of Paracoccus sp. SC2-6.</title>
        <authorList>
            <person name="Heo J."/>
            <person name="Kim S.-J."/>
            <person name="Kwon S.-W."/>
        </authorList>
    </citation>
    <scope>NUCLEOTIDE SEQUENCE [LARGE SCALE GENOMIC DNA]</scope>
    <source>
        <strain evidence="4">SC2-6</strain>
    </source>
</reference>
<keyword evidence="4" id="KW-1185">Reference proteome</keyword>
<name>A0A344PHP5_9RHOB</name>
<dbReference type="RefSeq" id="WP_114075219.1">
    <property type="nucleotide sequence ID" value="NZ_CP030918.1"/>
</dbReference>
<proteinExistence type="predicted"/>
<sequence length="179" mass="18969">MPLLLIFVILPLVEIALFVQVGGLIGLWPTLAIVIGSAFLGSWLLRRQGARAMTDVQRALGEMRDPSAPLAHGALTMLAGVLLILPGFLTDTLGLLLLIPLVRTAMMRAMGRRIRGGRARAGFPGEAAVHRYGRGAVIDAEYVEEVDPAPTAGPQSRPSGTASTRPHGPSGWTRGPEAH</sequence>
<dbReference type="PANTHER" id="PTHR35335">
    <property type="entry name" value="UPF0716 PROTEIN FXSA"/>
    <property type="match status" value="1"/>
</dbReference>
<dbReference type="PANTHER" id="PTHR35335:SF1">
    <property type="entry name" value="UPF0716 PROTEIN FXSA"/>
    <property type="match status" value="1"/>
</dbReference>
<protein>
    <submittedName>
        <fullName evidence="3">FxsA family protein</fullName>
    </submittedName>
</protein>
<dbReference type="NCBIfam" id="NF008528">
    <property type="entry name" value="PRK11463.1-2"/>
    <property type="match status" value="1"/>
</dbReference>
<evidence type="ECO:0000256" key="2">
    <source>
        <dbReference type="SAM" id="Phobius"/>
    </source>
</evidence>
<dbReference type="InterPro" id="IPR007313">
    <property type="entry name" value="FxsA"/>
</dbReference>
<feature type="region of interest" description="Disordered" evidence="1">
    <location>
        <begin position="145"/>
        <end position="179"/>
    </location>
</feature>
<feature type="transmembrane region" description="Helical" evidence="2">
    <location>
        <begin position="25"/>
        <end position="45"/>
    </location>
</feature>
<dbReference type="EMBL" id="CP030918">
    <property type="protein sequence ID" value="AXC48900.1"/>
    <property type="molecule type" value="Genomic_DNA"/>
</dbReference>
<organism evidence="3 4">
    <name type="scientific">Paracoccus suum</name>
    <dbReference type="NCBI Taxonomy" id="2259340"/>
    <lineage>
        <taxon>Bacteria</taxon>
        <taxon>Pseudomonadati</taxon>
        <taxon>Pseudomonadota</taxon>
        <taxon>Alphaproteobacteria</taxon>
        <taxon>Rhodobacterales</taxon>
        <taxon>Paracoccaceae</taxon>
        <taxon>Paracoccus</taxon>
    </lineage>
</organism>
<accession>A0A344PHP5</accession>
<evidence type="ECO:0000256" key="1">
    <source>
        <dbReference type="SAM" id="MobiDB-lite"/>
    </source>
</evidence>
<dbReference type="KEGG" id="pars:DRW48_03590"/>
<keyword evidence="2" id="KW-1133">Transmembrane helix</keyword>
<keyword evidence="2" id="KW-0812">Transmembrane</keyword>
<dbReference type="AlphaFoldDB" id="A0A344PHP5"/>
<gene>
    <name evidence="3" type="ORF">DRW48_03590</name>
</gene>
<keyword evidence="2" id="KW-0472">Membrane</keyword>
<evidence type="ECO:0000313" key="3">
    <source>
        <dbReference type="EMBL" id="AXC48900.1"/>
    </source>
</evidence>
<evidence type="ECO:0000313" key="4">
    <source>
        <dbReference type="Proteomes" id="UP000252023"/>
    </source>
</evidence>
<feature type="compositionally biased region" description="Polar residues" evidence="1">
    <location>
        <begin position="153"/>
        <end position="164"/>
    </location>
</feature>
<dbReference type="Pfam" id="PF04186">
    <property type="entry name" value="FxsA"/>
    <property type="match status" value="1"/>
</dbReference>
<dbReference type="OrthoDB" id="9792788at2"/>